<evidence type="ECO:0000256" key="2">
    <source>
        <dbReference type="PROSITE-ProRule" id="PRU00708"/>
    </source>
</evidence>
<comment type="caution">
    <text evidence="3">The sequence shown here is derived from an EMBL/GenBank/DDBJ whole genome shotgun (WGS) entry which is preliminary data.</text>
</comment>
<dbReference type="InterPro" id="IPR046960">
    <property type="entry name" value="PPR_At4g14850-like_plant"/>
</dbReference>
<dbReference type="PROSITE" id="PS51375">
    <property type="entry name" value="PPR"/>
    <property type="match status" value="1"/>
</dbReference>
<gene>
    <name evidence="3" type="primary">PCMP-H42</name>
    <name evidence="3" type="ORF">QJS10_CPB20g00161</name>
</gene>
<keyword evidence="1" id="KW-0677">Repeat</keyword>
<name>A0AAV9CBY8_ACOCL</name>
<keyword evidence="4" id="KW-1185">Reference proteome</keyword>
<dbReference type="GO" id="GO:0009451">
    <property type="term" value="P:RNA modification"/>
    <property type="evidence" value="ECO:0007669"/>
    <property type="project" value="InterPro"/>
</dbReference>
<proteinExistence type="predicted"/>
<dbReference type="Pfam" id="PF13041">
    <property type="entry name" value="PPR_2"/>
    <property type="match status" value="1"/>
</dbReference>
<dbReference type="GO" id="GO:0003723">
    <property type="term" value="F:RNA binding"/>
    <property type="evidence" value="ECO:0007669"/>
    <property type="project" value="InterPro"/>
</dbReference>
<dbReference type="InterPro" id="IPR011990">
    <property type="entry name" value="TPR-like_helical_dom_sf"/>
</dbReference>
<organism evidence="3 4">
    <name type="scientific">Acorus calamus</name>
    <name type="common">Sweet flag</name>
    <dbReference type="NCBI Taxonomy" id="4465"/>
    <lineage>
        <taxon>Eukaryota</taxon>
        <taxon>Viridiplantae</taxon>
        <taxon>Streptophyta</taxon>
        <taxon>Embryophyta</taxon>
        <taxon>Tracheophyta</taxon>
        <taxon>Spermatophyta</taxon>
        <taxon>Magnoliopsida</taxon>
        <taxon>Liliopsida</taxon>
        <taxon>Acoraceae</taxon>
        <taxon>Acorus</taxon>
    </lineage>
</organism>
<dbReference type="AlphaFoldDB" id="A0AAV9CBY8"/>
<evidence type="ECO:0000313" key="4">
    <source>
        <dbReference type="Proteomes" id="UP001180020"/>
    </source>
</evidence>
<accession>A0AAV9CBY8</accession>
<dbReference type="PANTHER" id="PTHR47926">
    <property type="entry name" value="PENTATRICOPEPTIDE REPEAT-CONTAINING PROTEIN"/>
    <property type="match status" value="1"/>
</dbReference>
<evidence type="ECO:0000256" key="1">
    <source>
        <dbReference type="ARBA" id="ARBA00022737"/>
    </source>
</evidence>
<sequence>MKRIKFGPSSVSYVTAREMGRSKKRISSLVLAKIDPRRWRLRRNCGSLQPPLPRSILFGLTSIEFGPMVHTQIVKTGFCSNMFVTTSLLNMHTKCSEIEVSLWVFEAMREKNLHSWNALLSGLMSNDHNLEAFDLFVPMKREGFEPNALMFSSVLKGIAKLGDVNEGRQVHAFAFEAGLMSDVIVGSTLISMYAKCGHLSDA</sequence>
<reference evidence="3" key="1">
    <citation type="journal article" date="2023" name="Nat. Commun.">
        <title>Diploid and tetraploid genomes of Acorus and the evolution of monocots.</title>
        <authorList>
            <person name="Ma L."/>
            <person name="Liu K.W."/>
            <person name="Li Z."/>
            <person name="Hsiao Y.Y."/>
            <person name="Qi Y."/>
            <person name="Fu T."/>
            <person name="Tang G.D."/>
            <person name="Zhang D."/>
            <person name="Sun W.H."/>
            <person name="Liu D.K."/>
            <person name="Li Y."/>
            <person name="Chen G.Z."/>
            <person name="Liu X.D."/>
            <person name="Liao X.Y."/>
            <person name="Jiang Y.T."/>
            <person name="Yu X."/>
            <person name="Hao Y."/>
            <person name="Huang J."/>
            <person name="Zhao X.W."/>
            <person name="Ke S."/>
            <person name="Chen Y.Y."/>
            <person name="Wu W.L."/>
            <person name="Hsu J.L."/>
            <person name="Lin Y.F."/>
            <person name="Huang M.D."/>
            <person name="Li C.Y."/>
            <person name="Huang L."/>
            <person name="Wang Z.W."/>
            <person name="Zhao X."/>
            <person name="Zhong W.Y."/>
            <person name="Peng D.H."/>
            <person name="Ahmad S."/>
            <person name="Lan S."/>
            <person name="Zhang J.S."/>
            <person name="Tsai W.C."/>
            <person name="Van de Peer Y."/>
            <person name="Liu Z.J."/>
        </authorList>
    </citation>
    <scope>NUCLEOTIDE SEQUENCE</scope>
    <source>
        <strain evidence="3">CP</strain>
    </source>
</reference>
<dbReference type="Proteomes" id="UP001180020">
    <property type="component" value="Unassembled WGS sequence"/>
</dbReference>
<reference evidence="3" key="2">
    <citation type="submission" date="2023-06" db="EMBL/GenBank/DDBJ databases">
        <authorList>
            <person name="Ma L."/>
            <person name="Liu K.-W."/>
            <person name="Li Z."/>
            <person name="Hsiao Y.-Y."/>
            <person name="Qi Y."/>
            <person name="Fu T."/>
            <person name="Tang G."/>
            <person name="Zhang D."/>
            <person name="Sun W.-H."/>
            <person name="Liu D.-K."/>
            <person name="Li Y."/>
            <person name="Chen G.-Z."/>
            <person name="Liu X.-D."/>
            <person name="Liao X.-Y."/>
            <person name="Jiang Y.-T."/>
            <person name="Yu X."/>
            <person name="Hao Y."/>
            <person name="Huang J."/>
            <person name="Zhao X.-W."/>
            <person name="Ke S."/>
            <person name="Chen Y.-Y."/>
            <person name="Wu W.-L."/>
            <person name="Hsu J.-L."/>
            <person name="Lin Y.-F."/>
            <person name="Huang M.-D."/>
            <person name="Li C.-Y."/>
            <person name="Huang L."/>
            <person name="Wang Z.-W."/>
            <person name="Zhao X."/>
            <person name="Zhong W.-Y."/>
            <person name="Peng D.-H."/>
            <person name="Ahmad S."/>
            <person name="Lan S."/>
            <person name="Zhang J.-S."/>
            <person name="Tsai W.-C."/>
            <person name="Van De Peer Y."/>
            <person name="Liu Z.-J."/>
        </authorList>
    </citation>
    <scope>NUCLEOTIDE SEQUENCE</scope>
    <source>
        <strain evidence="3">CP</strain>
        <tissue evidence="3">Leaves</tissue>
    </source>
</reference>
<feature type="repeat" description="PPR" evidence="2">
    <location>
        <begin position="112"/>
        <end position="146"/>
    </location>
</feature>
<dbReference type="FunFam" id="1.25.40.10:FF:000196">
    <property type="entry name" value="Pentatricopeptide repeat-containing protein At4g14850"/>
    <property type="match status" value="1"/>
</dbReference>
<dbReference type="InterPro" id="IPR002885">
    <property type="entry name" value="PPR_rpt"/>
</dbReference>
<dbReference type="PANTHER" id="PTHR47926:SF533">
    <property type="entry name" value="DYW DOMAIN-CONTAINING PROTEIN"/>
    <property type="match status" value="1"/>
</dbReference>
<evidence type="ECO:0000313" key="3">
    <source>
        <dbReference type="EMBL" id="KAK1285829.1"/>
    </source>
</evidence>
<dbReference type="Gene3D" id="1.25.40.10">
    <property type="entry name" value="Tetratricopeptide repeat domain"/>
    <property type="match status" value="1"/>
</dbReference>
<dbReference type="EMBL" id="JAUJYO010000020">
    <property type="protein sequence ID" value="KAK1285829.1"/>
    <property type="molecule type" value="Genomic_DNA"/>
</dbReference>
<dbReference type="NCBIfam" id="TIGR00756">
    <property type="entry name" value="PPR"/>
    <property type="match status" value="1"/>
</dbReference>
<protein>
    <submittedName>
        <fullName evidence="3">Pentatricopeptide repeat-containing protein</fullName>
    </submittedName>
</protein>